<evidence type="ECO:0000313" key="2">
    <source>
        <dbReference type="Proteomes" id="UP000001441"/>
    </source>
</evidence>
<reference evidence="1 2" key="1">
    <citation type="journal article" date="2011" name="Stand. Genomic Sci.">
        <title>Complete genome sequence of Allochromatium vinosum DSM 180(T).</title>
        <authorList>
            <person name="Weissgerber T."/>
            <person name="Zigann R."/>
            <person name="Bruce D."/>
            <person name="Chang Y.J."/>
            <person name="Detter J.C."/>
            <person name="Han C."/>
            <person name="Hauser L."/>
            <person name="Jeffries C.D."/>
            <person name="Land M."/>
            <person name="Munk A.C."/>
            <person name="Tapia R."/>
            <person name="Dahl C."/>
        </authorList>
    </citation>
    <scope>NUCLEOTIDE SEQUENCE [LARGE SCALE GENOMIC DNA]</scope>
    <source>
        <strain evidence="2">ATCC 17899 / DSM 180 / NBRC 103801 / NCIMB 10441 / D</strain>
        <plasmid evidence="2">Plasmid pALVIN02</plasmid>
    </source>
</reference>
<evidence type="ECO:0000313" key="1">
    <source>
        <dbReference type="EMBL" id="ADC64185.1"/>
    </source>
</evidence>
<proteinExistence type="predicted"/>
<geneLocation type="plasmid" evidence="1 2">
    <name>pALVIN02</name>
</geneLocation>
<keyword evidence="2" id="KW-1185">Reference proteome</keyword>
<dbReference type="EMBL" id="CP001898">
    <property type="protein sequence ID" value="ADC64185.1"/>
    <property type="molecule type" value="Genomic_DNA"/>
</dbReference>
<accession>D3RWH3</accession>
<sequence length="117" mass="13817">MGIVKNRTSKLKRQTITDFSHAMSSAHALFLARCPQYGHRTMTRDEWLALRTLVRFQYRAGIRSDTPMNHWIWKQSPPFPCDSDPRSDVLRWRLSRLPYRGLTEPDDSFDYDADIPF</sequence>
<dbReference type="KEGG" id="alv:Alvin_3295"/>
<keyword evidence="1" id="KW-0614">Plasmid</keyword>
<dbReference type="RefSeq" id="WP_012979610.1">
    <property type="nucleotide sequence ID" value="NC_013862.1"/>
</dbReference>
<name>D3RWH3_ALLVD</name>
<dbReference type="HOGENOM" id="CLU_2079775_0_0_6"/>
<dbReference type="Proteomes" id="UP000001441">
    <property type="component" value="Plasmid pALVIN02"/>
</dbReference>
<dbReference type="AlphaFoldDB" id="D3RWH3"/>
<organism evidence="1 2">
    <name type="scientific">Allochromatium vinosum (strain ATCC 17899 / DSM 180 / NBRC 103801 / NCIMB 10441 / D)</name>
    <name type="common">Chromatium vinosum</name>
    <dbReference type="NCBI Taxonomy" id="572477"/>
    <lineage>
        <taxon>Bacteria</taxon>
        <taxon>Pseudomonadati</taxon>
        <taxon>Pseudomonadota</taxon>
        <taxon>Gammaproteobacteria</taxon>
        <taxon>Chromatiales</taxon>
        <taxon>Chromatiaceae</taxon>
        <taxon>Allochromatium</taxon>
    </lineage>
</organism>
<gene>
    <name evidence="1" type="ordered locus">Alvin_3295</name>
</gene>
<protein>
    <submittedName>
        <fullName evidence="1">Uncharacterized protein</fullName>
    </submittedName>
</protein>